<evidence type="ECO:0000256" key="7">
    <source>
        <dbReference type="ARBA" id="ARBA00023136"/>
    </source>
</evidence>
<dbReference type="EMBL" id="JRHH01000003">
    <property type="protein sequence ID" value="KGD68276.1"/>
    <property type="molecule type" value="Genomic_DNA"/>
</dbReference>
<keyword evidence="11" id="KW-0479">Metal-binding</keyword>
<protein>
    <recommendedName>
        <fullName evidence="11">Fluoride-specific ion channel FluC</fullName>
    </recommendedName>
</protein>
<evidence type="ECO:0000256" key="5">
    <source>
        <dbReference type="ARBA" id="ARBA00022989"/>
    </source>
</evidence>
<feature type="transmembrane region" description="Helical" evidence="11">
    <location>
        <begin position="5"/>
        <end position="22"/>
    </location>
</feature>
<dbReference type="STRING" id="1453498.LG45_08290"/>
<accession>A0A095SUD9</accession>
<dbReference type="Pfam" id="PF02537">
    <property type="entry name" value="CRCB"/>
    <property type="match status" value="1"/>
</dbReference>
<dbReference type="PANTHER" id="PTHR28259:SF1">
    <property type="entry name" value="FLUORIDE EXPORT PROTEIN 1-RELATED"/>
    <property type="match status" value="1"/>
</dbReference>
<keyword evidence="13" id="KW-1185">Reference proteome</keyword>
<comment type="similarity">
    <text evidence="9 11">Belongs to the fluoride channel Fluc/FEX (TC 1.A.43) family.</text>
</comment>
<evidence type="ECO:0000256" key="8">
    <source>
        <dbReference type="ARBA" id="ARBA00023303"/>
    </source>
</evidence>
<evidence type="ECO:0000256" key="10">
    <source>
        <dbReference type="ARBA" id="ARBA00035585"/>
    </source>
</evidence>
<proteinExistence type="inferred from homology"/>
<feature type="transmembrane region" description="Helical" evidence="11">
    <location>
        <begin position="68"/>
        <end position="86"/>
    </location>
</feature>
<evidence type="ECO:0000313" key="12">
    <source>
        <dbReference type="EMBL" id="KGD68276.1"/>
    </source>
</evidence>
<comment type="subcellular location">
    <subcellularLocation>
        <location evidence="1 11">Cell membrane</location>
        <topology evidence="1 11">Multi-pass membrane protein</topology>
    </subcellularLocation>
</comment>
<keyword evidence="8 11" id="KW-0407">Ion channel</keyword>
<keyword evidence="3" id="KW-0997">Cell inner membrane</keyword>
<evidence type="ECO:0000256" key="2">
    <source>
        <dbReference type="ARBA" id="ARBA00022475"/>
    </source>
</evidence>
<dbReference type="GO" id="GO:0140114">
    <property type="term" value="P:cellular detoxification of fluoride"/>
    <property type="evidence" value="ECO:0007669"/>
    <property type="project" value="UniProtKB-UniRule"/>
</dbReference>
<dbReference type="GO" id="GO:0046872">
    <property type="term" value="F:metal ion binding"/>
    <property type="evidence" value="ECO:0007669"/>
    <property type="project" value="UniProtKB-KW"/>
</dbReference>
<comment type="caution">
    <text evidence="12">The sequence shown here is derived from an EMBL/GenBank/DDBJ whole genome shotgun (WGS) entry which is preliminary data.</text>
</comment>
<feature type="binding site" evidence="11">
    <location>
        <position position="79"/>
    </location>
    <ligand>
        <name>Na(+)</name>
        <dbReference type="ChEBI" id="CHEBI:29101"/>
        <note>structural</note>
    </ligand>
</feature>
<evidence type="ECO:0000256" key="3">
    <source>
        <dbReference type="ARBA" id="ARBA00022519"/>
    </source>
</evidence>
<dbReference type="OrthoDB" id="9815830at2"/>
<keyword evidence="5 11" id="KW-1133">Transmembrane helix</keyword>
<evidence type="ECO:0000256" key="1">
    <source>
        <dbReference type="ARBA" id="ARBA00004651"/>
    </source>
</evidence>
<keyword evidence="11" id="KW-0813">Transport</keyword>
<dbReference type="GO" id="GO:0062054">
    <property type="term" value="F:fluoride channel activity"/>
    <property type="evidence" value="ECO:0007669"/>
    <property type="project" value="UniProtKB-UniRule"/>
</dbReference>
<dbReference type="Proteomes" id="UP000029554">
    <property type="component" value="Unassembled WGS sequence"/>
</dbReference>
<evidence type="ECO:0000313" key="13">
    <source>
        <dbReference type="Proteomes" id="UP000029554"/>
    </source>
</evidence>
<evidence type="ECO:0000256" key="11">
    <source>
        <dbReference type="HAMAP-Rule" id="MF_00454"/>
    </source>
</evidence>
<keyword evidence="4 11" id="KW-0812">Transmembrane</keyword>
<name>A0A095SUD9_9FLAO</name>
<dbReference type="PANTHER" id="PTHR28259">
    <property type="entry name" value="FLUORIDE EXPORT PROTEIN 1-RELATED"/>
    <property type="match status" value="1"/>
</dbReference>
<evidence type="ECO:0000256" key="6">
    <source>
        <dbReference type="ARBA" id="ARBA00023065"/>
    </source>
</evidence>
<dbReference type="AlphaFoldDB" id="A0A095SUD9"/>
<feature type="binding site" evidence="11">
    <location>
        <position position="76"/>
    </location>
    <ligand>
        <name>Na(+)</name>
        <dbReference type="ChEBI" id="CHEBI:29101"/>
        <note>structural</note>
    </ligand>
</feature>
<dbReference type="InterPro" id="IPR003691">
    <property type="entry name" value="FluC"/>
</dbReference>
<evidence type="ECO:0000256" key="4">
    <source>
        <dbReference type="ARBA" id="ARBA00022692"/>
    </source>
</evidence>
<sequence length="123" mass="13626">MLKTILYIAIGGAIGSVLRYLTSVLVNKYWSNHFPLATFITNILGCFLIGLLLGILEKNNLANSNLKWFLITGFCGGFTTFSTFGYENYSLFQNNNSLVAFAYIGLSILVGLFAVWFGLFVSK</sequence>
<dbReference type="eggNOG" id="COG0239">
    <property type="taxonomic scope" value="Bacteria"/>
</dbReference>
<dbReference type="RefSeq" id="WP_035125977.1">
    <property type="nucleotide sequence ID" value="NZ_JRHH01000003.1"/>
</dbReference>
<keyword evidence="7 11" id="KW-0472">Membrane</keyword>
<keyword evidence="6 11" id="KW-0406">Ion transport</keyword>
<evidence type="ECO:0000256" key="9">
    <source>
        <dbReference type="ARBA" id="ARBA00035120"/>
    </source>
</evidence>
<dbReference type="NCBIfam" id="TIGR00494">
    <property type="entry name" value="crcB"/>
    <property type="match status" value="1"/>
</dbReference>
<dbReference type="HAMAP" id="MF_00454">
    <property type="entry name" value="FluC"/>
    <property type="match status" value="1"/>
</dbReference>
<feature type="transmembrane region" description="Helical" evidence="11">
    <location>
        <begin position="98"/>
        <end position="121"/>
    </location>
</feature>
<comment type="function">
    <text evidence="11">Fluoride-specific ion channel. Important for reducing fluoride concentration in the cell, thus reducing its toxicity.</text>
</comment>
<reference evidence="12 13" key="1">
    <citation type="submission" date="2014-09" db="EMBL/GenBank/DDBJ databases">
        <title>Whole Genome Shotgun of Flavobacterium aquatile LMG 4008.</title>
        <authorList>
            <person name="Gale A.N."/>
            <person name="Pipes S.E."/>
            <person name="Newman J.D."/>
        </authorList>
    </citation>
    <scope>NUCLEOTIDE SEQUENCE [LARGE SCALE GENOMIC DNA]</scope>
    <source>
        <strain evidence="12 13">LMG 4008</strain>
    </source>
</reference>
<keyword evidence="11" id="KW-0915">Sodium</keyword>
<organism evidence="12 13">
    <name type="scientific">Flavobacterium aquatile LMG 4008 = ATCC 11947</name>
    <dbReference type="NCBI Taxonomy" id="1453498"/>
    <lineage>
        <taxon>Bacteria</taxon>
        <taxon>Pseudomonadati</taxon>
        <taxon>Bacteroidota</taxon>
        <taxon>Flavobacteriia</taxon>
        <taxon>Flavobacteriales</taxon>
        <taxon>Flavobacteriaceae</taxon>
        <taxon>Flavobacterium</taxon>
    </lineage>
</organism>
<dbReference type="GO" id="GO:0005886">
    <property type="term" value="C:plasma membrane"/>
    <property type="evidence" value="ECO:0007669"/>
    <property type="project" value="UniProtKB-SubCell"/>
</dbReference>
<feature type="transmembrane region" description="Helical" evidence="11">
    <location>
        <begin position="34"/>
        <end position="56"/>
    </location>
</feature>
<keyword evidence="2 11" id="KW-1003">Cell membrane</keyword>
<comment type="catalytic activity">
    <reaction evidence="10">
        <text>fluoride(in) = fluoride(out)</text>
        <dbReference type="Rhea" id="RHEA:76159"/>
        <dbReference type="ChEBI" id="CHEBI:17051"/>
    </reaction>
    <physiologicalReaction direction="left-to-right" evidence="10">
        <dbReference type="Rhea" id="RHEA:76160"/>
    </physiologicalReaction>
</comment>
<comment type="activity regulation">
    <text evidence="11">Na(+) is not transported, but it plays an essential structural role and its presence is essential for fluoride channel function.</text>
</comment>
<gene>
    <name evidence="11" type="primary">fluC</name>
    <name evidence="11" type="synonym">crcB</name>
    <name evidence="12" type="ORF">LG45_08290</name>
</gene>